<evidence type="ECO:0000313" key="3">
    <source>
        <dbReference type="Proteomes" id="UP001168821"/>
    </source>
</evidence>
<proteinExistence type="predicted"/>
<reference evidence="2" key="1">
    <citation type="journal article" date="2023" name="G3 (Bethesda)">
        <title>Whole genome assemblies of Zophobas morio and Tenebrio molitor.</title>
        <authorList>
            <person name="Kaur S."/>
            <person name="Stinson S.A."/>
            <person name="diCenzo G.C."/>
        </authorList>
    </citation>
    <scope>NUCLEOTIDE SEQUENCE</scope>
    <source>
        <strain evidence="2">QUZm001</strain>
    </source>
</reference>
<sequence length="124" mass="14393">MFDALNRKIPRQGVTPASKDFRVLQESLLWLNNWENNVKTRAVEECHFLTQNTAQGLRITLHSAMDLCLYMSEKYNFTYLLTGKINQDPLEKFFGTIRMAGGQNDHPATPTFCNSTNYYPYTLY</sequence>
<comment type="caution">
    <text evidence="2">The sequence shown here is derived from an EMBL/GenBank/DDBJ whole genome shotgun (WGS) entry which is preliminary data.</text>
</comment>
<dbReference type="AlphaFoldDB" id="A0AA38MHH5"/>
<gene>
    <name evidence="2" type="ORF">Zmor_014964</name>
</gene>
<dbReference type="Pfam" id="PF21789">
    <property type="entry name" value="TNP-like_RNaseH_C"/>
    <property type="match status" value="1"/>
</dbReference>
<dbReference type="EMBL" id="JALNTZ010000004">
    <property type="protein sequence ID" value="KAJ3655854.1"/>
    <property type="molecule type" value="Genomic_DNA"/>
</dbReference>
<protein>
    <recommendedName>
        <fullName evidence="1">Transposable element P transposase-like RNase H C-terminal domain-containing protein</fullName>
    </recommendedName>
</protein>
<feature type="domain" description="Transposable element P transposase-like RNase H C-terminal" evidence="1">
    <location>
        <begin position="84"/>
        <end position="113"/>
    </location>
</feature>
<evidence type="ECO:0000259" key="1">
    <source>
        <dbReference type="Pfam" id="PF21789"/>
    </source>
</evidence>
<keyword evidence="3" id="KW-1185">Reference proteome</keyword>
<dbReference type="InterPro" id="IPR048367">
    <property type="entry name" value="TNP-like_RNaseH_C"/>
</dbReference>
<evidence type="ECO:0000313" key="2">
    <source>
        <dbReference type="EMBL" id="KAJ3655854.1"/>
    </source>
</evidence>
<accession>A0AA38MHH5</accession>
<name>A0AA38MHH5_9CUCU</name>
<organism evidence="2 3">
    <name type="scientific">Zophobas morio</name>
    <dbReference type="NCBI Taxonomy" id="2755281"/>
    <lineage>
        <taxon>Eukaryota</taxon>
        <taxon>Metazoa</taxon>
        <taxon>Ecdysozoa</taxon>
        <taxon>Arthropoda</taxon>
        <taxon>Hexapoda</taxon>
        <taxon>Insecta</taxon>
        <taxon>Pterygota</taxon>
        <taxon>Neoptera</taxon>
        <taxon>Endopterygota</taxon>
        <taxon>Coleoptera</taxon>
        <taxon>Polyphaga</taxon>
        <taxon>Cucujiformia</taxon>
        <taxon>Tenebrionidae</taxon>
        <taxon>Zophobas</taxon>
    </lineage>
</organism>
<dbReference type="Proteomes" id="UP001168821">
    <property type="component" value="Unassembled WGS sequence"/>
</dbReference>